<dbReference type="GO" id="GO:0008234">
    <property type="term" value="F:cysteine-type peptidase activity"/>
    <property type="evidence" value="ECO:0007669"/>
    <property type="project" value="InterPro"/>
</dbReference>
<dbReference type="InterPro" id="IPR029030">
    <property type="entry name" value="Caspase-like_dom_sf"/>
</dbReference>
<protein>
    <recommendedName>
        <fullName evidence="2">Gingipain domain-containing protein</fullName>
    </recommendedName>
</protein>
<feature type="non-terminal residue" evidence="3">
    <location>
        <position position="288"/>
    </location>
</feature>
<dbReference type="Pfam" id="PF01364">
    <property type="entry name" value="Peptidase_C25"/>
    <property type="match status" value="1"/>
</dbReference>
<organism evidence="3">
    <name type="scientific">marine sediment metagenome</name>
    <dbReference type="NCBI Taxonomy" id="412755"/>
    <lineage>
        <taxon>unclassified sequences</taxon>
        <taxon>metagenomes</taxon>
        <taxon>ecological metagenomes</taxon>
    </lineage>
</organism>
<proteinExistence type="predicted"/>
<dbReference type="InterPro" id="IPR001769">
    <property type="entry name" value="Gingipain"/>
</dbReference>
<keyword evidence="1" id="KW-0732">Signal</keyword>
<reference evidence="3" key="1">
    <citation type="journal article" date="2015" name="Nature">
        <title>Complex archaea that bridge the gap between prokaryotes and eukaryotes.</title>
        <authorList>
            <person name="Spang A."/>
            <person name="Saw J.H."/>
            <person name="Jorgensen S.L."/>
            <person name="Zaremba-Niedzwiedzka K."/>
            <person name="Martijn J."/>
            <person name="Lind A.E."/>
            <person name="van Eijk R."/>
            <person name="Schleper C."/>
            <person name="Guy L."/>
            <person name="Ettema T.J."/>
        </authorList>
    </citation>
    <scope>NUCLEOTIDE SEQUENCE</scope>
</reference>
<accession>A0A0F8ZDU3</accession>
<name>A0A0F8ZDU3_9ZZZZ</name>
<dbReference type="InterPro" id="IPR029031">
    <property type="entry name" value="Gingipain_N_sf"/>
</dbReference>
<dbReference type="SUPFAM" id="SSF52129">
    <property type="entry name" value="Caspase-like"/>
    <property type="match status" value="1"/>
</dbReference>
<evidence type="ECO:0000256" key="1">
    <source>
        <dbReference type="ARBA" id="ARBA00022729"/>
    </source>
</evidence>
<dbReference type="EMBL" id="LAZR01051914">
    <property type="protein sequence ID" value="KKK84120.1"/>
    <property type="molecule type" value="Genomic_DNA"/>
</dbReference>
<dbReference type="Gene3D" id="3.40.50.10390">
    <property type="entry name" value="Gingipain r, domain 1"/>
    <property type="match status" value="1"/>
</dbReference>
<gene>
    <name evidence="3" type="ORF">LCGC14_2786540</name>
</gene>
<dbReference type="GO" id="GO:0006508">
    <property type="term" value="P:proteolysis"/>
    <property type="evidence" value="ECO:0007669"/>
    <property type="project" value="InterPro"/>
</dbReference>
<evidence type="ECO:0000259" key="2">
    <source>
        <dbReference type="Pfam" id="PF01364"/>
    </source>
</evidence>
<dbReference type="AlphaFoldDB" id="A0A0F8ZDU3"/>
<comment type="caution">
    <text evidence="3">The sequence shown here is derived from an EMBL/GenBank/DDBJ whole genome shotgun (WGS) entry which is preliminary data.</text>
</comment>
<sequence>MLPAESRRRVFLTAVFIAFGAVPGFAAPPKPKPIWLVVTRPMFAKSIKPLADHRRKDGFEVIVSTSLPPEAIKACPRKPDFVLLVGDDEVGEGTQPWYLPSVRVKQYCWDAKQPKSFASDAIYGDLDGDRLPDIPVGRFPVRTVGDAELLVRKIIQYESRPPGLEDLGFLVWAGSAEYGPILDRLATPLLLNIIRTHAPPWTRPVIITGQQDHVLSGWPPDQPGYFNSMLSKGPGLTCMIGHGYSRLFFSMGYGKGVIGYIPEFAKLGLKGKDPISPVLILSCQCGMF</sequence>
<feature type="domain" description="Gingipain" evidence="2">
    <location>
        <begin position="76"/>
        <end position="243"/>
    </location>
</feature>
<evidence type="ECO:0000313" key="3">
    <source>
        <dbReference type="EMBL" id="KKK84120.1"/>
    </source>
</evidence>